<feature type="coiled-coil region" evidence="6">
    <location>
        <begin position="307"/>
        <end position="380"/>
    </location>
</feature>
<dbReference type="GO" id="GO:0031507">
    <property type="term" value="P:heterochromatin formation"/>
    <property type="evidence" value="ECO:0007669"/>
    <property type="project" value="TreeGrafter"/>
</dbReference>
<dbReference type="SUPFAM" id="SSF64593">
    <property type="entry name" value="Intermediate filament protein, coiled coil region"/>
    <property type="match status" value="2"/>
</dbReference>
<dbReference type="EMBL" id="GBFC01000010">
    <property type="protein sequence ID" value="JAC59328.1"/>
    <property type="molecule type" value="mRNA"/>
</dbReference>
<dbReference type="PROSITE" id="PS51842">
    <property type="entry name" value="IF_ROD_2"/>
    <property type="match status" value="1"/>
</dbReference>
<dbReference type="GO" id="GO:0051664">
    <property type="term" value="P:nuclear pore localization"/>
    <property type="evidence" value="ECO:0007669"/>
    <property type="project" value="TreeGrafter"/>
</dbReference>
<feature type="region of interest" description="Disordered" evidence="7">
    <location>
        <begin position="411"/>
        <end position="457"/>
    </location>
</feature>
<evidence type="ECO:0000256" key="3">
    <source>
        <dbReference type="ARBA" id="ARBA00023054"/>
    </source>
</evidence>
<organism evidence="10">
    <name type="scientific">Cupiennius salei</name>
    <name type="common">American wandering spider</name>
    <dbReference type="NCBI Taxonomy" id="6928"/>
    <lineage>
        <taxon>Eukaryota</taxon>
        <taxon>Metazoa</taxon>
        <taxon>Ecdysozoa</taxon>
        <taxon>Arthropoda</taxon>
        <taxon>Chelicerata</taxon>
        <taxon>Arachnida</taxon>
        <taxon>Araneae</taxon>
        <taxon>Araneomorphae</taxon>
        <taxon>Entelegynae</taxon>
        <taxon>Lycosoidea</taxon>
        <taxon>Ctenidae</taxon>
        <taxon>Cupiennius</taxon>
    </lineage>
</organism>
<dbReference type="GO" id="GO:0005882">
    <property type="term" value="C:intermediate filament"/>
    <property type="evidence" value="ECO:0007669"/>
    <property type="project" value="UniProtKB-KW"/>
</dbReference>
<gene>
    <name evidence="10" type="primary">CSH_0351</name>
</gene>
<evidence type="ECO:0000259" key="8">
    <source>
        <dbReference type="PROSITE" id="PS51841"/>
    </source>
</evidence>
<keyword evidence="3 6" id="KW-0175">Coiled coil</keyword>
<evidence type="ECO:0000256" key="2">
    <source>
        <dbReference type="ARBA" id="ARBA00022754"/>
    </source>
</evidence>
<feature type="coiled-coil region" evidence="6">
    <location>
        <begin position="43"/>
        <end position="218"/>
    </location>
</feature>
<feature type="compositionally biased region" description="Polar residues" evidence="7">
    <location>
        <begin position="443"/>
        <end position="453"/>
    </location>
</feature>
<feature type="domain" description="IF rod" evidence="9">
    <location>
        <begin position="46"/>
        <end position="402"/>
    </location>
</feature>
<dbReference type="GO" id="GO:0007097">
    <property type="term" value="P:nuclear migration"/>
    <property type="evidence" value="ECO:0007669"/>
    <property type="project" value="TreeGrafter"/>
</dbReference>
<protein>
    <submittedName>
        <fullName evidence="10">Putative lamin dm0</fullName>
    </submittedName>
</protein>
<accession>A0A061QHX5</accession>
<comment type="similarity">
    <text evidence="5">Belongs to the intermediate filament family.</text>
</comment>
<feature type="coiled-coil region" evidence="6">
    <location>
        <begin position="249"/>
        <end position="277"/>
    </location>
</feature>
<dbReference type="Gene3D" id="2.60.40.1260">
    <property type="entry name" value="Lamin Tail domain"/>
    <property type="match status" value="1"/>
</dbReference>
<name>A0A061QHX5_CUPSA</name>
<dbReference type="GO" id="GO:0090435">
    <property type="term" value="P:protein localization to nuclear envelope"/>
    <property type="evidence" value="ECO:0007669"/>
    <property type="project" value="TreeGrafter"/>
</dbReference>
<feature type="region of interest" description="Disordered" evidence="7">
    <location>
        <begin position="1"/>
        <end position="38"/>
    </location>
</feature>
<dbReference type="PANTHER" id="PTHR45721:SF11">
    <property type="entry name" value="LAMIN DM0-RELATED"/>
    <property type="match status" value="1"/>
</dbReference>
<dbReference type="GO" id="GO:0005200">
    <property type="term" value="F:structural constituent of cytoskeleton"/>
    <property type="evidence" value="ECO:0007669"/>
    <property type="project" value="TreeGrafter"/>
</dbReference>
<evidence type="ECO:0000256" key="5">
    <source>
        <dbReference type="RuleBase" id="RU000685"/>
    </source>
</evidence>
<dbReference type="Gene3D" id="1.20.5.170">
    <property type="match status" value="1"/>
</dbReference>
<dbReference type="SMART" id="SM01391">
    <property type="entry name" value="Filament"/>
    <property type="match status" value="1"/>
</dbReference>
<evidence type="ECO:0000256" key="7">
    <source>
        <dbReference type="SAM" id="MobiDB-lite"/>
    </source>
</evidence>
<keyword evidence="4" id="KW-0539">Nucleus</keyword>
<dbReference type="Gene3D" id="1.20.5.1160">
    <property type="entry name" value="Vasodilator-stimulated phosphoprotein"/>
    <property type="match status" value="2"/>
</dbReference>
<sequence length="602" mass="70311">MASKTRKSMGTPLSSQPPPSTSTPQGSNPERKSTPLSPARMTRMQEKLELQNLNDRLATYIDRVRFLESENNRLSLQVHSSQETVTREVNNIKTMYQNELKDARQTLDDTAKEKAQLQIDLSNLKQRFDEIQTRLNKKEKELATTEKKMNQLDIYSQELQAKVNQLTSERKKLEESFKEADEERIKLAAELQDKKRQLESELLEKVDLKNHLQSLKEELSFRESIYEKELSESRVMKTTEISELDRSYRDNYEQKLAETLRDLRDQYESEMRLNKEEIISLYENKLTDLQSQLTHKLRSSQGKEEEMRSVKTKIDQMSSKMSELESLNESLKSRIKDLEAMLEQEREWNNLAIQAKDEELKNLRHDVEKQLREYQELLDIKVALDMEIAAYRKLLEVEENRLHITPLRSPAAEAVQRGTPVRRTPVRSTKRKRTVHESDEKSSSNVQISNSAKSDVEIEDHDREGKFIKLHNKGNTEIPLGGWQLIRKAGDQETIYKFHRSTIIKANSHITVWSSDAEVTHNPPTDYVMRNQKWLTADTMISVLLNNNGEEMAIRETSKKIHHSLEERVFDTSTFYPSQYSAEEIYHQQGDLQNPPERCSIM</sequence>
<dbReference type="SUPFAM" id="SSF74853">
    <property type="entry name" value="Lamin A/C globular tail domain"/>
    <property type="match status" value="1"/>
</dbReference>
<dbReference type="GO" id="GO:0005652">
    <property type="term" value="C:nuclear lamina"/>
    <property type="evidence" value="ECO:0007669"/>
    <property type="project" value="TreeGrafter"/>
</dbReference>
<dbReference type="InterPro" id="IPR036415">
    <property type="entry name" value="Lamin_tail_dom_sf"/>
</dbReference>
<dbReference type="InterPro" id="IPR039008">
    <property type="entry name" value="IF_rod_dom"/>
</dbReference>
<dbReference type="Pfam" id="PF00932">
    <property type="entry name" value="LTD"/>
    <property type="match status" value="1"/>
</dbReference>
<dbReference type="InterPro" id="IPR001322">
    <property type="entry name" value="Lamin_tail_dom"/>
</dbReference>
<evidence type="ECO:0000256" key="4">
    <source>
        <dbReference type="ARBA" id="ARBA00023242"/>
    </source>
</evidence>
<dbReference type="Pfam" id="PF00038">
    <property type="entry name" value="Filament"/>
    <property type="match status" value="1"/>
</dbReference>
<evidence type="ECO:0000256" key="1">
    <source>
        <dbReference type="ARBA" id="ARBA00004123"/>
    </source>
</evidence>
<evidence type="ECO:0000256" key="6">
    <source>
        <dbReference type="SAM" id="Coils"/>
    </source>
</evidence>
<dbReference type="PANTHER" id="PTHR45721">
    <property type="entry name" value="LAMIN DM0-RELATED"/>
    <property type="match status" value="1"/>
</dbReference>
<feature type="domain" description="LTD" evidence="8">
    <location>
        <begin position="442"/>
        <end position="560"/>
    </location>
</feature>
<proteinExistence type="evidence at transcript level"/>
<feature type="compositionally biased region" description="Basic residues" evidence="7">
    <location>
        <begin position="424"/>
        <end position="434"/>
    </location>
</feature>
<keyword evidence="2 5" id="KW-0403">Intermediate filament</keyword>
<evidence type="ECO:0000313" key="10">
    <source>
        <dbReference type="EMBL" id="JAC59328.1"/>
    </source>
</evidence>
<comment type="subcellular location">
    <subcellularLocation>
        <location evidence="1">Nucleus</location>
    </subcellularLocation>
</comment>
<dbReference type="GO" id="GO:0006998">
    <property type="term" value="P:nuclear envelope organization"/>
    <property type="evidence" value="ECO:0007669"/>
    <property type="project" value="TreeGrafter"/>
</dbReference>
<reference evidence="10" key="1">
    <citation type="submission" date="2014-05" db="EMBL/GenBank/DDBJ databases">
        <title>Assembled transcriptome sequences from leg hypodermis of the spider Cupiennius salei.</title>
        <authorList>
            <person name="French A.S."/>
            <person name="Li A.W."/>
            <person name="Meisner S."/>
            <person name="Torkkeli P.H."/>
        </authorList>
    </citation>
    <scope>NUCLEOTIDE SEQUENCE</scope>
    <source>
        <tissue evidence="10">Leg</tissue>
    </source>
</reference>
<dbReference type="Gene3D" id="1.20.5.500">
    <property type="entry name" value="Single helix bin"/>
    <property type="match status" value="1"/>
</dbReference>
<dbReference type="AlphaFoldDB" id="A0A061QHX5"/>
<evidence type="ECO:0000259" key="9">
    <source>
        <dbReference type="PROSITE" id="PS51842"/>
    </source>
</evidence>
<dbReference type="PROSITE" id="PS00226">
    <property type="entry name" value="IF_ROD_1"/>
    <property type="match status" value="1"/>
</dbReference>
<dbReference type="PROSITE" id="PS51841">
    <property type="entry name" value="LTD"/>
    <property type="match status" value="1"/>
</dbReference>
<dbReference type="InterPro" id="IPR018039">
    <property type="entry name" value="IF_conserved"/>
</dbReference>